<dbReference type="Proteomes" id="UP000325105">
    <property type="component" value="Unassembled WGS sequence"/>
</dbReference>
<dbReference type="InterPro" id="IPR011006">
    <property type="entry name" value="CheY-like_superfamily"/>
</dbReference>
<evidence type="ECO:0000256" key="1">
    <source>
        <dbReference type="PROSITE-ProRule" id="PRU00169"/>
    </source>
</evidence>
<feature type="domain" description="Response regulatory" evidence="2">
    <location>
        <begin position="24"/>
        <end position="142"/>
    </location>
</feature>
<proteinExistence type="predicted"/>
<accession>A0A5S5DPA9</accession>
<dbReference type="EMBL" id="VNHX01000005">
    <property type="protein sequence ID" value="TYP96662.1"/>
    <property type="molecule type" value="Genomic_DNA"/>
</dbReference>
<dbReference type="OrthoDB" id="9797341at2"/>
<evidence type="ECO:0000259" key="2">
    <source>
        <dbReference type="PROSITE" id="PS50110"/>
    </source>
</evidence>
<dbReference type="SMART" id="SM00448">
    <property type="entry name" value="REC"/>
    <property type="match status" value="1"/>
</dbReference>
<dbReference type="GO" id="GO:0000160">
    <property type="term" value="P:phosphorelay signal transduction system"/>
    <property type="evidence" value="ECO:0007669"/>
    <property type="project" value="InterPro"/>
</dbReference>
<dbReference type="InterPro" id="IPR001789">
    <property type="entry name" value="Sig_transdc_resp-reg_receiver"/>
</dbReference>
<gene>
    <name evidence="3" type="ORF">BC792_105155</name>
</gene>
<dbReference type="RefSeq" id="WP_148908044.1">
    <property type="nucleotide sequence ID" value="NZ_VNHX01000005.1"/>
</dbReference>
<dbReference type="AlphaFoldDB" id="A0A5S5DPA9"/>
<name>A0A5S5DPA9_9SPHI</name>
<reference evidence="3 4" key="1">
    <citation type="submission" date="2019-07" db="EMBL/GenBank/DDBJ databases">
        <title>Genomic Encyclopedia of Archaeal and Bacterial Type Strains, Phase II (KMG-II): from individual species to whole genera.</title>
        <authorList>
            <person name="Goeker M."/>
        </authorList>
    </citation>
    <scope>NUCLEOTIDE SEQUENCE [LARGE SCALE GENOMIC DNA]</scope>
    <source>
        <strain evidence="3 4">DSM 18850</strain>
    </source>
</reference>
<keyword evidence="4" id="KW-1185">Reference proteome</keyword>
<protein>
    <submittedName>
        <fullName evidence="3">Response regulator receiver domain-containing protein</fullName>
    </submittedName>
</protein>
<evidence type="ECO:0000313" key="3">
    <source>
        <dbReference type="EMBL" id="TYP96662.1"/>
    </source>
</evidence>
<dbReference type="SUPFAM" id="SSF52172">
    <property type="entry name" value="CheY-like"/>
    <property type="match status" value="1"/>
</dbReference>
<dbReference type="Pfam" id="PF00072">
    <property type="entry name" value="Response_reg"/>
    <property type="match status" value="1"/>
</dbReference>
<organism evidence="3 4">
    <name type="scientific">Sphingobacterium allocomposti</name>
    <dbReference type="NCBI Taxonomy" id="415956"/>
    <lineage>
        <taxon>Bacteria</taxon>
        <taxon>Pseudomonadati</taxon>
        <taxon>Bacteroidota</taxon>
        <taxon>Sphingobacteriia</taxon>
        <taxon>Sphingobacteriales</taxon>
        <taxon>Sphingobacteriaceae</taxon>
        <taxon>Sphingobacterium</taxon>
    </lineage>
</organism>
<dbReference type="PROSITE" id="PS50110">
    <property type="entry name" value="RESPONSE_REGULATORY"/>
    <property type="match status" value="1"/>
</dbReference>
<feature type="modified residue" description="4-aspartylphosphate" evidence="1">
    <location>
        <position position="77"/>
    </location>
</feature>
<sequence>MQIKSTNPQREVFRSSGAFTGPVCVAIADDSAFQRQLLRSLIAFRPDARLSIAAESGEELLRELSNHNEMVHVCILDMEMGGVTGLTAAAIIHFKFPEMKIYLYTASELDIWSDVLREAGVLEVFSKGETSLMLSTILDGHVS</sequence>
<dbReference type="Gene3D" id="3.40.50.2300">
    <property type="match status" value="1"/>
</dbReference>
<keyword evidence="1" id="KW-0597">Phosphoprotein</keyword>
<comment type="caution">
    <text evidence="3">The sequence shown here is derived from an EMBL/GenBank/DDBJ whole genome shotgun (WGS) entry which is preliminary data.</text>
</comment>
<evidence type="ECO:0000313" key="4">
    <source>
        <dbReference type="Proteomes" id="UP000325105"/>
    </source>
</evidence>